<evidence type="ECO:0000313" key="1">
    <source>
        <dbReference type="EnsemblPlants" id="OB0077G10010.1"/>
    </source>
</evidence>
<dbReference type="AlphaFoldDB" id="J3KUS3"/>
<dbReference type="Proteomes" id="UP000006038">
    <property type="component" value="Unassembled WGS sequence"/>
</dbReference>
<evidence type="ECO:0000313" key="2">
    <source>
        <dbReference type="Proteomes" id="UP000006038"/>
    </source>
</evidence>
<evidence type="ECO:0008006" key="3">
    <source>
        <dbReference type="Google" id="ProtNLM"/>
    </source>
</evidence>
<accession>J3KUS3</accession>
<dbReference type="HOGENOM" id="CLU_038522_0_0_1"/>
<keyword evidence="2" id="KW-1185">Reference proteome</keyword>
<organism evidence="1">
    <name type="scientific">Oryza brachyantha</name>
    <name type="common">malo sina</name>
    <dbReference type="NCBI Taxonomy" id="4533"/>
    <lineage>
        <taxon>Eukaryota</taxon>
        <taxon>Viridiplantae</taxon>
        <taxon>Streptophyta</taxon>
        <taxon>Embryophyta</taxon>
        <taxon>Tracheophyta</taxon>
        <taxon>Spermatophyta</taxon>
        <taxon>Magnoliopsida</taxon>
        <taxon>Liliopsida</taxon>
        <taxon>Poales</taxon>
        <taxon>Poaceae</taxon>
        <taxon>BOP clade</taxon>
        <taxon>Oryzoideae</taxon>
        <taxon>Oryzeae</taxon>
        <taxon>Oryzinae</taxon>
        <taxon>Oryza</taxon>
    </lineage>
</organism>
<dbReference type="PANTHER" id="PTHR31672">
    <property type="entry name" value="BNACNNG10540D PROTEIN"/>
    <property type="match status" value="1"/>
</dbReference>
<proteinExistence type="predicted"/>
<reference evidence="1" key="1">
    <citation type="submission" date="2015-06" db="UniProtKB">
        <authorList>
            <consortium name="EnsemblPlants"/>
        </authorList>
    </citation>
    <scope>IDENTIFICATION</scope>
</reference>
<name>J3KUS3_ORYBR</name>
<dbReference type="EnsemblPlants" id="OB0077G10010.1">
    <property type="protein sequence ID" value="OB0077G10010.1"/>
    <property type="gene ID" value="OB0077G10010"/>
</dbReference>
<sequence>MSPRTSEKGLHNDIPDDVISCEIFPQFPFKLVTRFKVVSKKYHELLTNNSMLVAKQSRLCPPCPALIHISCTESGNLEAIDVLSSKPDIVSIPSGFGFLDCSLENGFLSLLASTNGLILVLYTPKYAMPHFQSPILFRANPATQKASSITGSANHITRFDMCIGLMFDPMDDDKENTSKFMIVKALAMTIEGNGTKFRFATFSSSLATGPCLGNKKVAYGSGIMYWDYHDLVLWFDIANIVAGVIKMPWILLNVEVKGPIRHNIDISTDGTLLRSGLRTERLTERRLMRPIGMEDGRFVYIGVRQEWKTKDRILQYGIVTRKT</sequence>
<dbReference type="InterPro" id="IPR050796">
    <property type="entry name" value="SCF_F-box_component"/>
</dbReference>
<protein>
    <recommendedName>
        <fullName evidence="3">F-box domain-containing protein</fullName>
    </recommendedName>
</protein>
<dbReference type="OMA" id="TEKWRAM"/>
<dbReference type="PANTHER" id="PTHR31672:SF13">
    <property type="entry name" value="F-BOX PROTEIN CPR30-LIKE"/>
    <property type="match status" value="1"/>
</dbReference>
<dbReference type="Gramene" id="OB0077G10010.1">
    <property type="protein sequence ID" value="OB0077G10010.1"/>
    <property type="gene ID" value="OB0077G10010"/>
</dbReference>